<dbReference type="RefSeq" id="XP_040625085.1">
    <property type="nucleotide sequence ID" value="XM_040776651.1"/>
</dbReference>
<dbReference type="EMBL" id="JH795874">
    <property type="protein sequence ID" value="EJT98187.1"/>
    <property type="molecule type" value="Genomic_DNA"/>
</dbReference>
<dbReference type="SMART" id="SM00225">
    <property type="entry name" value="BTB"/>
    <property type="match status" value="1"/>
</dbReference>
<dbReference type="SUPFAM" id="SSF54695">
    <property type="entry name" value="POZ domain"/>
    <property type="match status" value="1"/>
</dbReference>
<evidence type="ECO:0000313" key="2">
    <source>
        <dbReference type="EMBL" id="EJT98187.1"/>
    </source>
</evidence>
<organism evidence="2 3">
    <name type="scientific">Dacryopinax primogenitus (strain DJM 731)</name>
    <name type="common">Brown rot fungus</name>
    <dbReference type="NCBI Taxonomy" id="1858805"/>
    <lineage>
        <taxon>Eukaryota</taxon>
        <taxon>Fungi</taxon>
        <taxon>Dikarya</taxon>
        <taxon>Basidiomycota</taxon>
        <taxon>Agaricomycotina</taxon>
        <taxon>Dacrymycetes</taxon>
        <taxon>Dacrymycetales</taxon>
        <taxon>Dacrymycetaceae</taxon>
        <taxon>Dacryopinax</taxon>
    </lineage>
</organism>
<dbReference type="PROSITE" id="PS50097">
    <property type="entry name" value="BTB"/>
    <property type="match status" value="1"/>
</dbReference>
<dbReference type="InterPro" id="IPR011333">
    <property type="entry name" value="SKP1/BTB/POZ_sf"/>
</dbReference>
<sequence>MARNAVAGVCATCDVHWAFMEGWKELQSMCMPGKITYFVPPSRTVSPTETNTSSIASTPAFDQGDVVLRSSDGVSLHAWRRILSESSPFFRALFDLPQQDTFPADSPECDSSLPVIDCQEDTSTLTSLLQLIYPLPNPTFLTIDELVPALEAAHKYDVPSAVSTLVTLLRSRKLLASDPVRVYALAQRYTLPSLSRAAASACLHTDLDDTSESSVLHLSASAFTRLLAWRNAHSQAIRKALTDTPFAYTCGVCRERWTARWLTLALYEVARRPVGEVIFSWEFILQAMDMERPASVGGHYVSGFGTGPTAATWGGVAVGSGHYCANAVTEGDREWMRALNMRVADLEEEMPEMMVS</sequence>
<reference evidence="2 3" key="1">
    <citation type="journal article" date="2012" name="Science">
        <title>The Paleozoic origin of enzymatic lignin decomposition reconstructed from 31 fungal genomes.</title>
        <authorList>
            <person name="Floudas D."/>
            <person name="Binder M."/>
            <person name="Riley R."/>
            <person name="Barry K."/>
            <person name="Blanchette R.A."/>
            <person name="Henrissat B."/>
            <person name="Martinez A.T."/>
            <person name="Otillar R."/>
            <person name="Spatafora J.W."/>
            <person name="Yadav J.S."/>
            <person name="Aerts A."/>
            <person name="Benoit I."/>
            <person name="Boyd A."/>
            <person name="Carlson A."/>
            <person name="Copeland A."/>
            <person name="Coutinho P.M."/>
            <person name="de Vries R.P."/>
            <person name="Ferreira P."/>
            <person name="Findley K."/>
            <person name="Foster B."/>
            <person name="Gaskell J."/>
            <person name="Glotzer D."/>
            <person name="Gorecki P."/>
            <person name="Heitman J."/>
            <person name="Hesse C."/>
            <person name="Hori C."/>
            <person name="Igarashi K."/>
            <person name="Jurgens J.A."/>
            <person name="Kallen N."/>
            <person name="Kersten P."/>
            <person name="Kohler A."/>
            <person name="Kuees U."/>
            <person name="Kumar T.K.A."/>
            <person name="Kuo A."/>
            <person name="LaButti K."/>
            <person name="Larrondo L.F."/>
            <person name="Lindquist E."/>
            <person name="Ling A."/>
            <person name="Lombard V."/>
            <person name="Lucas S."/>
            <person name="Lundell T."/>
            <person name="Martin R."/>
            <person name="McLaughlin D.J."/>
            <person name="Morgenstern I."/>
            <person name="Morin E."/>
            <person name="Murat C."/>
            <person name="Nagy L.G."/>
            <person name="Nolan M."/>
            <person name="Ohm R.A."/>
            <person name="Patyshakuliyeva A."/>
            <person name="Rokas A."/>
            <person name="Ruiz-Duenas F.J."/>
            <person name="Sabat G."/>
            <person name="Salamov A."/>
            <person name="Samejima M."/>
            <person name="Schmutz J."/>
            <person name="Slot J.C."/>
            <person name="St John F."/>
            <person name="Stenlid J."/>
            <person name="Sun H."/>
            <person name="Sun S."/>
            <person name="Syed K."/>
            <person name="Tsang A."/>
            <person name="Wiebenga A."/>
            <person name="Young D."/>
            <person name="Pisabarro A."/>
            <person name="Eastwood D.C."/>
            <person name="Martin F."/>
            <person name="Cullen D."/>
            <person name="Grigoriev I.V."/>
            <person name="Hibbett D.S."/>
        </authorList>
    </citation>
    <scope>NUCLEOTIDE SEQUENCE [LARGE SCALE GENOMIC DNA]</scope>
    <source>
        <strain evidence="2 3">DJM-731 SS1</strain>
    </source>
</reference>
<evidence type="ECO:0000259" key="1">
    <source>
        <dbReference type="PROSITE" id="PS50097"/>
    </source>
</evidence>
<dbReference type="AlphaFoldDB" id="M5G375"/>
<dbReference type="InterPro" id="IPR000210">
    <property type="entry name" value="BTB/POZ_dom"/>
</dbReference>
<evidence type="ECO:0000313" key="3">
    <source>
        <dbReference type="Proteomes" id="UP000030653"/>
    </source>
</evidence>
<dbReference type="Gene3D" id="3.30.710.10">
    <property type="entry name" value="Potassium Channel Kv1.1, Chain A"/>
    <property type="match status" value="1"/>
</dbReference>
<dbReference type="HOGENOM" id="CLU_778498_0_0_1"/>
<dbReference type="Pfam" id="PF00651">
    <property type="entry name" value="BTB"/>
    <property type="match status" value="1"/>
</dbReference>
<dbReference type="Proteomes" id="UP000030653">
    <property type="component" value="Unassembled WGS sequence"/>
</dbReference>
<dbReference type="OrthoDB" id="3357985at2759"/>
<dbReference type="GeneID" id="63691713"/>
<gene>
    <name evidence="2" type="ORF">DACRYDRAFT_83928</name>
</gene>
<proteinExistence type="predicted"/>
<dbReference type="STRING" id="1858805.M5G375"/>
<accession>M5G375</accession>
<name>M5G375_DACPD</name>
<keyword evidence="3" id="KW-1185">Reference proteome</keyword>
<feature type="domain" description="BTB" evidence="1">
    <location>
        <begin position="64"/>
        <end position="133"/>
    </location>
</feature>
<protein>
    <recommendedName>
        <fullName evidence="1">BTB domain-containing protein</fullName>
    </recommendedName>
</protein>